<evidence type="ECO:0000256" key="7">
    <source>
        <dbReference type="ARBA" id="ARBA00023136"/>
    </source>
</evidence>
<reference evidence="11" key="1">
    <citation type="submission" date="2016-01" db="EMBL/GenBank/DDBJ databases">
        <authorList>
            <person name="Mitreva M."/>
            <person name="Pepin K.H."/>
            <person name="Mihindukulasuriya K.A."/>
            <person name="Fulton R."/>
            <person name="Fronick C."/>
            <person name="O'Laughlin M."/>
            <person name="Miner T."/>
            <person name="Herter B."/>
            <person name="Rosa B.A."/>
            <person name="Cordes M."/>
            <person name="Tomlinson C."/>
            <person name="Wollam A."/>
            <person name="Palsikar V.B."/>
            <person name="Mardis E.R."/>
            <person name="Wilson R.K."/>
        </authorList>
    </citation>
    <scope>NUCLEOTIDE SEQUENCE [LARGE SCALE GENOMIC DNA]</scope>
    <source>
        <strain evidence="11">KA00274</strain>
    </source>
</reference>
<feature type="transmembrane region" description="Helical" evidence="8">
    <location>
        <begin position="111"/>
        <end position="137"/>
    </location>
</feature>
<feature type="transmembrane region" description="Helical" evidence="8">
    <location>
        <begin position="316"/>
        <end position="336"/>
    </location>
</feature>
<keyword evidence="3" id="KW-1003">Cell membrane</keyword>
<keyword evidence="4" id="KW-0762">Sugar transport</keyword>
<gene>
    <name evidence="10" type="ORF">HMPREF1872_00720</name>
</gene>
<keyword evidence="6 8" id="KW-1133">Transmembrane helix</keyword>
<evidence type="ECO:0000256" key="3">
    <source>
        <dbReference type="ARBA" id="ARBA00022475"/>
    </source>
</evidence>
<comment type="caution">
    <text evidence="10">The sequence shown here is derived from an EMBL/GenBank/DDBJ whole genome shotgun (WGS) entry which is preliminary data.</text>
</comment>
<evidence type="ECO:0000256" key="6">
    <source>
        <dbReference type="ARBA" id="ARBA00022989"/>
    </source>
</evidence>
<keyword evidence="5 8" id="KW-0812">Transmembrane</keyword>
<evidence type="ECO:0000256" key="1">
    <source>
        <dbReference type="ARBA" id="ARBA00004651"/>
    </source>
</evidence>
<feature type="transmembrane region" description="Helical" evidence="8">
    <location>
        <begin position="51"/>
        <end position="72"/>
    </location>
</feature>
<accession>A0A133YDV7</accession>
<feature type="transmembrane region" description="Helical" evidence="8">
    <location>
        <begin position="188"/>
        <end position="217"/>
    </location>
</feature>
<dbReference type="PATRIC" id="fig|1497955.3.peg.695"/>
<evidence type="ECO:0000313" key="10">
    <source>
        <dbReference type="EMBL" id="KXB41341.1"/>
    </source>
</evidence>
<feature type="transmembrane region" description="Helical" evidence="8">
    <location>
        <begin position="143"/>
        <end position="162"/>
    </location>
</feature>
<evidence type="ECO:0000259" key="9">
    <source>
        <dbReference type="Pfam" id="PF13303"/>
    </source>
</evidence>
<feature type="transmembrane region" description="Helical" evidence="8">
    <location>
        <begin position="223"/>
        <end position="243"/>
    </location>
</feature>
<dbReference type="GO" id="GO:0005886">
    <property type="term" value="C:plasma membrane"/>
    <property type="evidence" value="ECO:0007669"/>
    <property type="project" value="UniProtKB-SubCell"/>
</dbReference>
<keyword evidence="7 8" id="KW-0472">Membrane</keyword>
<dbReference type="STRING" id="1497955.HMPREF1872_00720"/>
<feature type="domain" description="Phosphotransferase system EIIC" evidence="9">
    <location>
        <begin position="16"/>
        <end position="353"/>
    </location>
</feature>
<protein>
    <submittedName>
        <fullName evidence="10">PTS system, IIC component family protein</fullName>
    </submittedName>
</protein>
<feature type="transmembrane region" description="Helical" evidence="8">
    <location>
        <begin position="264"/>
        <end position="285"/>
    </location>
</feature>
<comment type="subcellular location">
    <subcellularLocation>
        <location evidence="1">Cell membrane</location>
        <topology evidence="1">Multi-pass membrane protein</topology>
    </subcellularLocation>
</comment>
<evidence type="ECO:0000313" key="11">
    <source>
        <dbReference type="Proteomes" id="UP000070080"/>
    </source>
</evidence>
<feature type="transmembrane region" description="Helical" evidence="8">
    <location>
        <begin position="20"/>
        <end position="39"/>
    </location>
</feature>
<dbReference type="InterPro" id="IPR003352">
    <property type="entry name" value="PTS_EIIC"/>
</dbReference>
<keyword evidence="11" id="KW-1185">Reference proteome</keyword>
<dbReference type="RefSeq" id="WP_066713959.1">
    <property type="nucleotide sequence ID" value="NZ_JARFNM010000001.1"/>
</dbReference>
<dbReference type="GO" id="GO:0009401">
    <property type="term" value="P:phosphoenolpyruvate-dependent sugar phosphotransferase system"/>
    <property type="evidence" value="ECO:0007669"/>
    <property type="project" value="InterPro"/>
</dbReference>
<name>A0A133YDV7_9FIRM</name>
<dbReference type="OrthoDB" id="396983at2"/>
<dbReference type="EMBL" id="LSCV01000017">
    <property type="protein sequence ID" value="KXB41341.1"/>
    <property type="molecule type" value="Genomic_DNA"/>
</dbReference>
<evidence type="ECO:0000256" key="4">
    <source>
        <dbReference type="ARBA" id="ARBA00022597"/>
    </source>
</evidence>
<evidence type="ECO:0000256" key="5">
    <source>
        <dbReference type="ARBA" id="ARBA00022692"/>
    </source>
</evidence>
<dbReference type="Proteomes" id="UP000070080">
    <property type="component" value="Unassembled WGS sequence"/>
</dbReference>
<dbReference type="AlphaFoldDB" id="A0A133YDV7"/>
<sequence>MSEQVQKETTGSFLLKVLNGATVAIVVALIPNAILATFLKPFASSSVFCMELLHIVQVFQFFTPLMAGVLIANQFKMIPMHSVIVGGAAFLGSGAWRFVAQATINEKTVSLFQLAGIGDVINTMITAALTVIVLRWIGNKMGSLSIVFLPIIAGTGVGYIGWKILPFVAKLTYIIGQGINSFTTLQPILMTVLIAMSFAIIIISPISTVAIGLAIGLTGIGSAAAGMGVAACAAFLVCATLRVNKPGVPVAIALGAMKMMMPNFMTNPIIGLGAALTAAISSLSIPFLGMGGTPASAGFGLVGFVSPLAAMNSSNVGILMIVVTWVVVPFVVGFLIDRLFVDVLHLYKNDIFKSKAN</sequence>
<evidence type="ECO:0000256" key="8">
    <source>
        <dbReference type="SAM" id="Phobius"/>
    </source>
</evidence>
<proteinExistence type="predicted"/>
<keyword evidence="2" id="KW-0813">Transport</keyword>
<evidence type="ECO:0000256" key="2">
    <source>
        <dbReference type="ARBA" id="ARBA00022448"/>
    </source>
</evidence>
<dbReference type="GO" id="GO:0008982">
    <property type="term" value="F:protein-N(PI)-phosphohistidine-sugar phosphotransferase activity"/>
    <property type="evidence" value="ECO:0007669"/>
    <property type="project" value="InterPro"/>
</dbReference>
<organism evidence="10 11">
    <name type="scientific">Amygdalobacter nucleatus</name>
    <dbReference type="NCBI Taxonomy" id="3029274"/>
    <lineage>
        <taxon>Bacteria</taxon>
        <taxon>Bacillati</taxon>
        <taxon>Bacillota</taxon>
        <taxon>Clostridia</taxon>
        <taxon>Eubacteriales</taxon>
        <taxon>Oscillospiraceae</taxon>
        <taxon>Amygdalobacter</taxon>
    </lineage>
</organism>
<dbReference type="Pfam" id="PF13303">
    <property type="entry name" value="PTS_EIIC_2"/>
    <property type="match status" value="1"/>
</dbReference>